<protein>
    <submittedName>
        <fullName evidence="1">Uncharacterized protein</fullName>
    </submittedName>
</protein>
<organism evidence="1 2">
    <name type="scientific">Candidatus Nitrosoglobus terrae</name>
    <dbReference type="NCBI Taxonomy" id="1630141"/>
    <lineage>
        <taxon>Bacteria</taxon>
        <taxon>Pseudomonadati</taxon>
        <taxon>Pseudomonadota</taxon>
        <taxon>Gammaproteobacteria</taxon>
        <taxon>Chromatiales</taxon>
        <taxon>Chromatiaceae</taxon>
        <taxon>Candidatus Nitrosoglobus</taxon>
    </lineage>
</organism>
<reference evidence="1 2" key="1">
    <citation type="journal article" date="2017" name="ISME J.">
        <title>An acid-tolerant ammonia-oxidizing ?-proteobacterium from soil.</title>
        <authorList>
            <person name="Hayatsu M."/>
            <person name="Tago K."/>
            <person name="Uchiyama I."/>
            <person name="Toyoda A."/>
            <person name="Wang Y."/>
            <person name="Shimomura Y."/>
            <person name="Okubo T."/>
            <person name="Kurisu F."/>
            <person name="Hirono Y."/>
            <person name="Nonaka K."/>
            <person name="Akiyama H."/>
            <person name="Itoh T."/>
            <person name="Takami H."/>
        </authorList>
    </citation>
    <scope>NUCLEOTIDE SEQUENCE [LARGE SCALE GENOMIC DNA]</scope>
    <source>
        <strain evidence="1 2">TAO100</strain>
    </source>
</reference>
<dbReference type="EMBL" id="AP014836">
    <property type="protein sequence ID" value="BAW79799.1"/>
    <property type="molecule type" value="Genomic_DNA"/>
</dbReference>
<gene>
    <name evidence="1" type="ORF">TAO_0429</name>
</gene>
<sequence>MTWKSETFNIERFNFAYGQGLDSLAGQWYIFVPTGPSLKIQTSSTLSLSRPLNGAINGTILDTGQAVIVIASDFTEGYNYVAIISPATVAAFNLTGQDTVQGIGGNITATSDPTNADALKKMIQDALRNHVDMTGLRVK</sequence>
<keyword evidence="2" id="KW-1185">Reference proteome</keyword>
<dbReference type="KEGG" id="ntt:TAO_0429"/>
<dbReference type="Proteomes" id="UP000243679">
    <property type="component" value="Chromosome"/>
</dbReference>
<proteinExistence type="predicted"/>
<name>A0A1Q2SL08_9GAMM</name>
<evidence type="ECO:0000313" key="1">
    <source>
        <dbReference type="EMBL" id="BAW79799.1"/>
    </source>
</evidence>
<dbReference type="RefSeq" id="WP_096526416.1">
    <property type="nucleotide sequence ID" value="NZ_AP014836.1"/>
</dbReference>
<accession>A0A1Q2SL08</accession>
<evidence type="ECO:0000313" key="2">
    <source>
        <dbReference type="Proteomes" id="UP000243679"/>
    </source>
</evidence>
<dbReference type="AlphaFoldDB" id="A0A1Q2SL08"/>